<reference evidence="2 3" key="2">
    <citation type="submission" date="2025-04" db="UniProtKB">
        <authorList>
            <consortium name="RefSeq"/>
        </authorList>
    </citation>
    <scope>IDENTIFICATION</scope>
    <source>
        <tissue evidence="2 3">Leaf</tissue>
    </source>
</reference>
<dbReference type="AlphaFoldDB" id="A0A6J0JLI8"/>
<name>A0A6J0JLI8_RAPSA</name>
<organism evidence="1 2">
    <name type="scientific">Raphanus sativus</name>
    <name type="common">Radish</name>
    <name type="synonym">Raphanus raphanistrum var. sativus</name>
    <dbReference type="NCBI Taxonomy" id="3726"/>
    <lineage>
        <taxon>Eukaryota</taxon>
        <taxon>Viridiplantae</taxon>
        <taxon>Streptophyta</taxon>
        <taxon>Embryophyta</taxon>
        <taxon>Tracheophyta</taxon>
        <taxon>Spermatophyta</taxon>
        <taxon>Magnoliopsida</taxon>
        <taxon>eudicotyledons</taxon>
        <taxon>Gunneridae</taxon>
        <taxon>Pentapetalae</taxon>
        <taxon>rosids</taxon>
        <taxon>malvids</taxon>
        <taxon>Brassicales</taxon>
        <taxon>Brassicaceae</taxon>
        <taxon>Brassiceae</taxon>
        <taxon>Raphanus</taxon>
    </lineage>
</organism>
<dbReference type="KEGG" id="rsz:130501667"/>
<evidence type="ECO:0000313" key="1">
    <source>
        <dbReference type="Proteomes" id="UP000504610"/>
    </source>
</evidence>
<accession>A0A6J0JLI8</accession>
<dbReference type="GeneID" id="108806087"/>
<keyword evidence="1" id="KW-1185">Reference proteome</keyword>
<proteinExistence type="predicted"/>
<dbReference type="KEGG" id="rsz:108806087"/>
<dbReference type="Proteomes" id="UP000504610">
    <property type="component" value="Chromosome 6"/>
</dbReference>
<evidence type="ECO:0000313" key="3">
    <source>
        <dbReference type="RefSeq" id="XP_056852479.1"/>
    </source>
</evidence>
<gene>
    <name evidence="2" type="primary">LOC108806087</name>
    <name evidence="3" type="synonym">LOC130501667</name>
</gene>
<dbReference type="OrthoDB" id="1020947at2759"/>
<sequence>MTHPEEEYSHMKALKRHNDMLGFVADAEYGVPTKCPCGGGIIPEVSPCNKFPNDFDTQPGRRYFTCKNFENNGLHFRTPWVFAIQDEVTKLVHRVEEMAEEIDRLKSQLYQLHRP</sequence>
<dbReference type="RefSeq" id="XP_056852479.1">
    <property type="nucleotide sequence ID" value="XM_056996499.1"/>
</dbReference>
<reference evidence="1" key="1">
    <citation type="journal article" date="2019" name="Database">
        <title>The radish genome database (RadishGD): an integrated information resource for radish genomics.</title>
        <authorList>
            <person name="Yu H.J."/>
            <person name="Baek S."/>
            <person name="Lee Y.J."/>
            <person name="Cho A."/>
            <person name="Mun J.H."/>
        </authorList>
    </citation>
    <scope>NUCLEOTIDE SEQUENCE [LARGE SCALE GENOMIC DNA]</scope>
    <source>
        <strain evidence="1">cv. WK10039</strain>
    </source>
</reference>
<evidence type="ECO:0000313" key="2">
    <source>
        <dbReference type="RefSeq" id="XP_018433616.1"/>
    </source>
</evidence>
<dbReference type="RefSeq" id="XP_018433616.1">
    <property type="nucleotide sequence ID" value="XM_018578114.2"/>
</dbReference>
<protein>
    <submittedName>
        <fullName evidence="2">Uncharacterized protein LOC108806087</fullName>
    </submittedName>
    <submittedName>
        <fullName evidence="3">Uncharacterized protein LOC130501667</fullName>
    </submittedName>
</protein>